<dbReference type="InterPro" id="IPR009799">
    <property type="entry name" value="EthD_dom"/>
</dbReference>
<evidence type="ECO:0000313" key="2">
    <source>
        <dbReference type="EMBL" id="GCL66106.1"/>
    </source>
</evidence>
<dbReference type="Proteomes" id="UP000301751">
    <property type="component" value="Unassembled WGS sequence"/>
</dbReference>
<dbReference type="Gene3D" id="3.30.70.100">
    <property type="match status" value="1"/>
</dbReference>
<name>A0A480AYV2_9BURK</name>
<dbReference type="PANTHER" id="PTHR40260:SF2">
    <property type="entry name" value="BLR8190 PROTEIN"/>
    <property type="match status" value="1"/>
</dbReference>
<gene>
    <name evidence="2" type="ORF">AQPW35_51870</name>
</gene>
<evidence type="ECO:0000259" key="1">
    <source>
        <dbReference type="Pfam" id="PF07110"/>
    </source>
</evidence>
<proteinExistence type="predicted"/>
<evidence type="ECO:0000313" key="3">
    <source>
        <dbReference type="Proteomes" id="UP000301751"/>
    </source>
</evidence>
<dbReference type="RefSeq" id="WP_162520931.1">
    <property type="nucleotide sequence ID" value="NZ_BJCL01000025.1"/>
</dbReference>
<dbReference type="EMBL" id="BJCL01000025">
    <property type="protein sequence ID" value="GCL66106.1"/>
    <property type="molecule type" value="Genomic_DNA"/>
</dbReference>
<dbReference type="NCBIfam" id="TIGR02118">
    <property type="entry name" value="EthD family reductase"/>
    <property type="match status" value="1"/>
</dbReference>
<comment type="caution">
    <text evidence="2">The sequence shown here is derived from an EMBL/GenBank/DDBJ whole genome shotgun (WGS) entry which is preliminary data.</text>
</comment>
<feature type="domain" description="EthD" evidence="1">
    <location>
        <begin position="18"/>
        <end position="91"/>
    </location>
</feature>
<dbReference type="Pfam" id="PF07110">
    <property type="entry name" value="EthD"/>
    <property type="match status" value="1"/>
</dbReference>
<dbReference type="SUPFAM" id="SSF54909">
    <property type="entry name" value="Dimeric alpha+beta barrel"/>
    <property type="match status" value="1"/>
</dbReference>
<sequence length="103" mass="11108">MIRITVSYPNAEGKRFDQAYYQSTHRQLLMGRLAAHGLQRVEMDKALADGAGGQPAVVACAHMIFTDLAGFQAGMAAHGREIMGDVAQYTDIAPDVLISEMAP</sequence>
<reference evidence="3" key="1">
    <citation type="submission" date="2019-03" db="EMBL/GenBank/DDBJ databases">
        <title>Aquabacterium pictum sp.nov., the first bacteriochlorophyll a-containing freshwater bacterium in the genus Aquabacterium of the class Betaproteobacteria.</title>
        <authorList>
            <person name="Hirose S."/>
            <person name="Tank M."/>
            <person name="Hara E."/>
            <person name="Tamaki H."/>
            <person name="Takaichi S."/>
            <person name="Haruta S."/>
            <person name="Hanada S."/>
        </authorList>
    </citation>
    <scope>NUCLEOTIDE SEQUENCE [LARGE SCALE GENOMIC DNA]</scope>
    <source>
        <strain evidence="3">W35</strain>
    </source>
</reference>
<dbReference type="AlphaFoldDB" id="A0A480AYV2"/>
<protein>
    <submittedName>
        <fullName evidence="2">Ethyl tert-butyl ether degradation protein EthD</fullName>
    </submittedName>
</protein>
<dbReference type="InterPro" id="IPR011008">
    <property type="entry name" value="Dimeric_a/b-barrel"/>
</dbReference>
<dbReference type="PANTHER" id="PTHR40260">
    <property type="entry name" value="BLR8190 PROTEIN"/>
    <property type="match status" value="1"/>
</dbReference>
<dbReference type="GO" id="GO:0016491">
    <property type="term" value="F:oxidoreductase activity"/>
    <property type="evidence" value="ECO:0007669"/>
    <property type="project" value="InterPro"/>
</dbReference>
<organism evidence="2 3">
    <name type="scientific">Pseudaquabacterium pictum</name>
    <dbReference type="NCBI Taxonomy" id="2315236"/>
    <lineage>
        <taxon>Bacteria</taxon>
        <taxon>Pseudomonadati</taxon>
        <taxon>Pseudomonadota</taxon>
        <taxon>Betaproteobacteria</taxon>
        <taxon>Burkholderiales</taxon>
        <taxon>Sphaerotilaceae</taxon>
        <taxon>Pseudaquabacterium</taxon>
    </lineage>
</organism>
<keyword evidence="3" id="KW-1185">Reference proteome</keyword>
<accession>A0A480AYV2</accession>